<reference evidence="2" key="1">
    <citation type="journal article" date="2017" name="Appl. Environ. Microbiol.">
        <title>Molecular characterization of an Endozoicomonas-like organism causing infection in king scallop Pecten maximus L.</title>
        <authorList>
            <person name="Cano I."/>
            <person name="van Aerle R."/>
            <person name="Ross S."/>
            <person name="Verner-Jeffreys D.W."/>
            <person name="Paley R.K."/>
            <person name="Rimmer G."/>
            <person name="Ryder D."/>
            <person name="Hooper P."/>
            <person name="Stone D."/>
            <person name="Feist S.W."/>
        </authorList>
    </citation>
    <scope>NUCLEOTIDE SEQUENCE</scope>
</reference>
<accession>A0A2H9T476</accession>
<sequence>MLRRNRLFAGRSSFVERLAARQSRTSDIRRLVIHTSDWLIFRCRKIWPAFIFFPLRPPTLKSPRMCNLTKGKHKSSTHQPGAKATAMPWTHDTTYPTSLLNGSAHIRSAAVREHRPMKGKCIFPVRRKWHNIIGFWPQACRHKISAKGSDRNTG</sequence>
<comment type="caution">
    <text evidence="2">The sequence shown here is derived from an EMBL/GenBank/DDBJ whole genome shotgun (WGS) entry which is preliminary data.</text>
</comment>
<dbReference type="AlphaFoldDB" id="A0A2H9T476"/>
<name>A0A2H9T476_9ZZZZ</name>
<evidence type="ECO:0000313" key="2">
    <source>
        <dbReference type="EMBL" id="PJE78009.1"/>
    </source>
</evidence>
<organism evidence="2">
    <name type="scientific">invertebrate metagenome</name>
    <dbReference type="NCBI Taxonomy" id="1711999"/>
    <lineage>
        <taxon>unclassified sequences</taxon>
        <taxon>metagenomes</taxon>
        <taxon>organismal metagenomes</taxon>
    </lineage>
</organism>
<dbReference type="EMBL" id="NSIT01000295">
    <property type="protein sequence ID" value="PJE78009.1"/>
    <property type="molecule type" value="Genomic_DNA"/>
</dbReference>
<gene>
    <name evidence="2" type="ORF">CI610_03060</name>
</gene>
<proteinExistence type="predicted"/>
<protein>
    <submittedName>
        <fullName evidence="2">Uncharacterized protein</fullName>
    </submittedName>
</protein>
<feature type="region of interest" description="Disordered" evidence="1">
    <location>
        <begin position="69"/>
        <end position="88"/>
    </location>
</feature>
<evidence type="ECO:0000256" key="1">
    <source>
        <dbReference type="SAM" id="MobiDB-lite"/>
    </source>
</evidence>